<feature type="compositionally biased region" description="Low complexity" evidence="1">
    <location>
        <begin position="35"/>
        <end position="64"/>
    </location>
</feature>
<proteinExistence type="predicted"/>
<dbReference type="KEGG" id="mmor:MMOR_33470"/>
<evidence type="ECO:0000256" key="1">
    <source>
        <dbReference type="SAM" id="MobiDB-lite"/>
    </source>
</evidence>
<dbReference type="RefSeq" id="WP_083150810.1">
    <property type="nucleotide sequence ID" value="NZ_AP022560.1"/>
</dbReference>
<accession>A0AAD1HCK2</accession>
<dbReference type="EMBL" id="AP022560">
    <property type="protein sequence ID" value="BBX02411.1"/>
    <property type="molecule type" value="Genomic_DNA"/>
</dbReference>
<dbReference type="AlphaFoldDB" id="A0AAD1HCK2"/>
<protein>
    <submittedName>
        <fullName evidence="2">Uncharacterized protein</fullName>
    </submittedName>
</protein>
<gene>
    <name evidence="2" type="ORF">MMOR_33470</name>
</gene>
<name>A0AAD1HCK2_9MYCO</name>
<dbReference type="PROSITE" id="PS51257">
    <property type="entry name" value="PROKAR_LIPOPROTEIN"/>
    <property type="match status" value="1"/>
</dbReference>
<keyword evidence="3" id="KW-1185">Reference proteome</keyword>
<organism evidence="2 3">
    <name type="scientific">Mycolicibacterium moriokaense</name>
    <dbReference type="NCBI Taxonomy" id="39691"/>
    <lineage>
        <taxon>Bacteria</taxon>
        <taxon>Bacillati</taxon>
        <taxon>Actinomycetota</taxon>
        <taxon>Actinomycetes</taxon>
        <taxon>Mycobacteriales</taxon>
        <taxon>Mycobacteriaceae</taxon>
        <taxon>Mycolicibacterium</taxon>
    </lineage>
</organism>
<sequence length="214" mass="21630">MGIARLSATGLAVAALVIGVAATGCSKNDKESSAEETTSATSSTTTSAEATTTEESATEETSAAEFTDYGSLLIPASDLGADTQTPGGVQLNPGGQPGAGQVYTDAEGKERIIDTILVLPNAESVAQSFDTSKGTLNTVTTGQPESADVGDQGVVAVGTSPDGSKSVTSVLFSQGLALVSIDFEGTLEHPMDRDGAIGFAQKQAERIAELLPEE</sequence>
<evidence type="ECO:0000313" key="3">
    <source>
        <dbReference type="Proteomes" id="UP000466681"/>
    </source>
</evidence>
<evidence type="ECO:0000313" key="2">
    <source>
        <dbReference type="EMBL" id="BBX02411.1"/>
    </source>
</evidence>
<reference evidence="2 3" key="1">
    <citation type="journal article" date="2019" name="Emerg. Microbes Infect.">
        <title>Comprehensive subspecies identification of 175 nontuberculous mycobacteria species based on 7547 genomic profiles.</title>
        <authorList>
            <person name="Matsumoto Y."/>
            <person name="Kinjo T."/>
            <person name="Motooka D."/>
            <person name="Nabeya D."/>
            <person name="Jung N."/>
            <person name="Uechi K."/>
            <person name="Horii T."/>
            <person name="Iida T."/>
            <person name="Fujita J."/>
            <person name="Nakamura S."/>
        </authorList>
    </citation>
    <scope>NUCLEOTIDE SEQUENCE [LARGE SCALE GENOMIC DNA]</scope>
    <source>
        <strain evidence="2 3">JCM 6375</strain>
    </source>
</reference>
<feature type="region of interest" description="Disordered" evidence="1">
    <location>
        <begin position="25"/>
        <end position="64"/>
    </location>
</feature>
<feature type="region of interest" description="Disordered" evidence="1">
    <location>
        <begin position="76"/>
        <end position="99"/>
    </location>
</feature>
<dbReference type="Proteomes" id="UP000466681">
    <property type="component" value="Chromosome"/>
</dbReference>